<gene>
    <name evidence="1" type="ORF">E2C01_032060</name>
</gene>
<organism evidence="1 2">
    <name type="scientific">Portunus trituberculatus</name>
    <name type="common">Swimming crab</name>
    <name type="synonym">Neptunus trituberculatus</name>
    <dbReference type="NCBI Taxonomy" id="210409"/>
    <lineage>
        <taxon>Eukaryota</taxon>
        <taxon>Metazoa</taxon>
        <taxon>Ecdysozoa</taxon>
        <taxon>Arthropoda</taxon>
        <taxon>Crustacea</taxon>
        <taxon>Multicrustacea</taxon>
        <taxon>Malacostraca</taxon>
        <taxon>Eumalacostraca</taxon>
        <taxon>Eucarida</taxon>
        <taxon>Decapoda</taxon>
        <taxon>Pleocyemata</taxon>
        <taxon>Brachyura</taxon>
        <taxon>Eubrachyura</taxon>
        <taxon>Portunoidea</taxon>
        <taxon>Portunidae</taxon>
        <taxon>Portuninae</taxon>
        <taxon>Portunus</taxon>
    </lineage>
</organism>
<protein>
    <submittedName>
        <fullName evidence="1">Uncharacterized protein</fullName>
    </submittedName>
</protein>
<sequence length="63" mass="6940">MEILVISGTSKGNIRVLLLHLRCKFSRSLSRRKSNKNGKIETAVSAEGSVVKDNRCSVPEKVV</sequence>
<comment type="caution">
    <text evidence="1">The sequence shown here is derived from an EMBL/GenBank/DDBJ whole genome shotgun (WGS) entry which is preliminary data.</text>
</comment>
<reference evidence="1 2" key="1">
    <citation type="submission" date="2019-05" db="EMBL/GenBank/DDBJ databases">
        <title>Another draft genome of Portunus trituberculatus and its Hox gene families provides insights of decapod evolution.</title>
        <authorList>
            <person name="Jeong J.-H."/>
            <person name="Song I."/>
            <person name="Kim S."/>
            <person name="Choi T."/>
            <person name="Kim D."/>
            <person name="Ryu S."/>
            <person name="Kim W."/>
        </authorList>
    </citation>
    <scope>NUCLEOTIDE SEQUENCE [LARGE SCALE GENOMIC DNA]</scope>
    <source>
        <tissue evidence="1">Muscle</tissue>
    </source>
</reference>
<evidence type="ECO:0000313" key="1">
    <source>
        <dbReference type="EMBL" id="MPC38551.1"/>
    </source>
</evidence>
<evidence type="ECO:0000313" key="2">
    <source>
        <dbReference type="Proteomes" id="UP000324222"/>
    </source>
</evidence>
<name>A0A5B7EV26_PORTR</name>
<dbReference type="AlphaFoldDB" id="A0A5B7EV26"/>
<dbReference type="EMBL" id="VSRR010004099">
    <property type="protein sequence ID" value="MPC38551.1"/>
    <property type="molecule type" value="Genomic_DNA"/>
</dbReference>
<accession>A0A5B7EV26</accession>
<proteinExistence type="predicted"/>
<keyword evidence="2" id="KW-1185">Reference proteome</keyword>
<dbReference type="Proteomes" id="UP000324222">
    <property type="component" value="Unassembled WGS sequence"/>
</dbReference>